<organism evidence="1 2">
    <name type="scientific">Bradyrhizobium lablabi</name>
    <dbReference type="NCBI Taxonomy" id="722472"/>
    <lineage>
        <taxon>Bacteria</taxon>
        <taxon>Pseudomonadati</taxon>
        <taxon>Pseudomonadota</taxon>
        <taxon>Alphaproteobacteria</taxon>
        <taxon>Hyphomicrobiales</taxon>
        <taxon>Nitrobacteraceae</taxon>
        <taxon>Bradyrhizobium</taxon>
    </lineage>
</organism>
<name>A0A1M6RQI2_9BRAD</name>
<dbReference type="Pfam" id="PF13668">
    <property type="entry name" value="Ferritin_2"/>
    <property type="match status" value="1"/>
</dbReference>
<proteinExistence type="predicted"/>
<evidence type="ECO:0000313" key="2">
    <source>
        <dbReference type="Proteomes" id="UP000189935"/>
    </source>
</evidence>
<dbReference type="PROSITE" id="PS51318">
    <property type="entry name" value="TAT"/>
    <property type="match status" value="1"/>
</dbReference>
<dbReference type="Proteomes" id="UP000189935">
    <property type="component" value="Chromosome I"/>
</dbReference>
<dbReference type="EMBL" id="LT670844">
    <property type="protein sequence ID" value="SHK34705.1"/>
    <property type="molecule type" value="Genomic_DNA"/>
</dbReference>
<evidence type="ECO:0000313" key="1">
    <source>
        <dbReference type="EMBL" id="SHK34705.1"/>
    </source>
</evidence>
<dbReference type="AlphaFoldDB" id="A0A1M6RQI2"/>
<dbReference type="OrthoDB" id="109710at2"/>
<reference evidence="1 2" key="1">
    <citation type="submission" date="2016-11" db="EMBL/GenBank/DDBJ databases">
        <authorList>
            <person name="Jaros S."/>
            <person name="Januszkiewicz K."/>
            <person name="Wedrychowicz H."/>
        </authorList>
    </citation>
    <scope>NUCLEOTIDE SEQUENCE [LARGE SCALE GENOMIC DNA]</scope>
    <source>
        <strain evidence="1 2">GAS499</strain>
    </source>
</reference>
<dbReference type="InterPro" id="IPR006311">
    <property type="entry name" value="TAT_signal"/>
</dbReference>
<dbReference type="RefSeq" id="WP_079545008.1">
    <property type="nucleotide sequence ID" value="NZ_LT670844.1"/>
</dbReference>
<sequence length="366" mass="39688">MQQQANAFAKSASRRSILRAGLVGPGLIGAGLLTNALPSRSFARDTELTEGDIAILRFLCALEIIETDLWQQYNELGGIPDAEVPGGSGSSLYQGALNNIDNDMSQYIHDNTDDEFSHFTFLNAYLESKNAAPVNLDKFRTLPSSRATGAQQIGRLTNLMLLTIDTSWWTRYRSSTLNPDFGDTFAQAVPGLSNGQFPAIPRSDADLQPTNHIQAIANTAAFHFGTIEQGGSSLYPSLAQRVSNVEVLRILLSIGPTETMHFQVWHDKAGNAKPITDPTNGLTFPNLGVAGISEDLQANLIMPEPTIFLNRRFPPCSIIRPTETKGAAMGAVRALSADGLFIGQSPGFFTLLHQLANEADEARREV</sequence>
<protein>
    <submittedName>
        <fullName evidence="1">Ferritin-like domain-containing protein</fullName>
    </submittedName>
</protein>
<accession>A0A1M6RQI2</accession>
<gene>
    <name evidence="1" type="ORF">SAMN05444159_3044</name>
</gene>